<dbReference type="GO" id="GO:0015078">
    <property type="term" value="F:proton transmembrane transporter activity"/>
    <property type="evidence" value="ECO:0007669"/>
    <property type="project" value="TreeGrafter"/>
</dbReference>
<dbReference type="GO" id="GO:0009319">
    <property type="term" value="C:cytochrome o ubiquinol oxidase complex"/>
    <property type="evidence" value="ECO:0007669"/>
    <property type="project" value="TreeGrafter"/>
</dbReference>
<dbReference type="OrthoDB" id="2361460at2"/>
<accession>A0A0A5G6P1</accession>
<dbReference type="GO" id="GO:0005886">
    <property type="term" value="C:plasma membrane"/>
    <property type="evidence" value="ECO:0007669"/>
    <property type="project" value="UniProtKB-SubCell"/>
</dbReference>
<evidence type="ECO:0000256" key="5">
    <source>
        <dbReference type="ARBA" id="ARBA00022692"/>
    </source>
</evidence>
<dbReference type="InterPro" id="IPR050968">
    <property type="entry name" value="Cytochrome_c_oxidase_bac_sub4"/>
</dbReference>
<dbReference type="eggNOG" id="COG3125">
    <property type="taxonomic scope" value="Bacteria"/>
</dbReference>
<dbReference type="InterPro" id="IPR005171">
    <property type="entry name" value="Cyt_c_oxidase_su4_prok"/>
</dbReference>
<dbReference type="GO" id="GO:0009486">
    <property type="term" value="F:cytochrome bo3 ubiquinol oxidase activity"/>
    <property type="evidence" value="ECO:0007669"/>
    <property type="project" value="TreeGrafter"/>
</dbReference>
<reference evidence="10 11" key="1">
    <citation type="submission" date="2013-08" db="EMBL/GenBank/DDBJ databases">
        <authorList>
            <person name="Huang J."/>
            <person name="Wang G."/>
        </authorList>
    </citation>
    <scope>NUCLEOTIDE SEQUENCE [LARGE SCALE GENOMIC DNA]</scope>
    <source>
        <strain evidence="10 11">JSM 072002</strain>
    </source>
</reference>
<comment type="catalytic activity">
    <reaction evidence="1 9">
        <text>2 a quinol + O2 = 2 a quinone + 2 H2O</text>
        <dbReference type="Rhea" id="RHEA:55376"/>
        <dbReference type="ChEBI" id="CHEBI:15377"/>
        <dbReference type="ChEBI" id="CHEBI:15379"/>
        <dbReference type="ChEBI" id="CHEBI:24646"/>
        <dbReference type="ChEBI" id="CHEBI:132124"/>
    </reaction>
</comment>
<dbReference type="STRING" id="1385512.N784_00140"/>
<dbReference type="AlphaFoldDB" id="A0A0A5G6P1"/>
<keyword evidence="5 9" id="KW-0812">Transmembrane</keyword>
<dbReference type="EMBL" id="AVPG01000001">
    <property type="protein sequence ID" value="KGX88796.1"/>
    <property type="molecule type" value="Genomic_DNA"/>
</dbReference>
<proteinExistence type="inferred from homology"/>
<dbReference type="GO" id="GO:0042773">
    <property type="term" value="P:ATP synthesis coupled electron transport"/>
    <property type="evidence" value="ECO:0007669"/>
    <property type="project" value="UniProtKB-UniRule"/>
</dbReference>
<name>A0A0A5G6P1_9BACI</name>
<sequence length="101" mass="11510">MAENNHNFPWKHIIGFIFSIALTLLAVWGALYTDFATNIKIWFIVFLAILQAGVQLIMFMHIREGESMTQIITMLYSAFIGIVIVGGSIWVINAMMHSHHM</sequence>
<evidence type="ECO:0000313" key="10">
    <source>
        <dbReference type="EMBL" id="KGX88796.1"/>
    </source>
</evidence>
<comment type="similarity">
    <text evidence="3 9">Belongs to the cytochrome c oxidase bacterial subunit 4 family.</text>
</comment>
<dbReference type="Proteomes" id="UP000030401">
    <property type="component" value="Unassembled WGS sequence"/>
</dbReference>
<keyword evidence="11" id="KW-1185">Reference proteome</keyword>
<evidence type="ECO:0000256" key="4">
    <source>
        <dbReference type="ARBA" id="ARBA00022475"/>
    </source>
</evidence>
<dbReference type="EC" id="1.10.3.-" evidence="9"/>
<protein>
    <recommendedName>
        <fullName evidence="9">Quinol oxidase subunit 4</fullName>
        <ecNumber evidence="9">1.10.3.-</ecNumber>
    </recommendedName>
</protein>
<evidence type="ECO:0000256" key="7">
    <source>
        <dbReference type="ARBA" id="ARBA00023002"/>
    </source>
</evidence>
<keyword evidence="6 9" id="KW-1133">Transmembrane helix</keyword>
<dbReference type="GO" id="GO:0016682">
    <property type="term" value="F:oxidoreductase activity, acting on diphenols and related substances as donors, oxygen as acceptor"/>
    <property type="evidence" value="ECO:0007669"/>
    <property type="project" value="UniProtKB-UniRule"/>
</dbReference>
<evidence type="ECO:0000256" key="8">
    <source>
        <dbReference type="ARBA" id="ARBA00023136"/>
    </source>
</evidence>
<organism evidence="10 11">
    <name type="scientific">Pontibacillus litoralis JSM 072002</name>
    <dbReference type="NCBI Taxonomy" id="1385512"/>
    <lineage>
        <taxon>Bacteria</taxon>
        <taxon>Bacillati</taxon>
        <taxon>Bacillota</taxon>
        <taxon>Bacilli</taxon>
        <taxon>Bacillales</taxon>
        <taxon>Bacillaceae</taxon>
        <taxon>Pontibacillus</taxon>
    </lineage>
</organism>
<dbReference type="InterPro" id="IPR014250">
    <property type="entry name" value="QoxD"/>
</dbReference>
<dbReference type="PANTHER" id="PTHR36835">
    <property type="entry name" value="CYTOCHROME BO(3) UBIQUINOL OXIDASE SUBUNIT 4"/>
    <property type="match status" value="1"/>
</dbReference>
<gene>
    <name evidence="10" type="ORF">N784_00140</name>
</gene>
<keyword evidence="8 9" id="KW-0472">Membrane</keyword>
<comment type="subcellular location">
    <subcellularLocation>
        <location evidence="2 9">Cell membrane</location>
        <topology evidence="2 9">Multi-pass membrane protein</topology>
    </subcellularLocation>
</comment>
<dbReference type="GO" id="GO:0015990">
    <property type="term" value="P:electron transport coupled proton transport"/>
    <property type="evidence" value="ECO:0007669"/>
    <property type="project" value="TreeGrafter"/>
</dbReference>
<dbReference type="NCBIfam" id="TIGR02901">
    <property type="entry name" value="QoxD"/>
    <property type="match status" value="1"/>
</dbReference>
<comment type="caution">
    <text evidence="10">The sequence shown here is derived from an EMBL/GenBank/DDBJ whole genome shotgun (WGS) entry which is preliminary data.</text>
</comment>
<keyword evidence="7 9" id="KW-0560">Oxidoreductase</keyword>
<dbReference type="PANTHER" id="PTHR36835:SF1">
    <property type="entry name" value="CYTOCHROME BO(3) UBIQUINOL OXIDASE SUBUNIT 4"/>
    <property type="match status" value="1"/>
</dbReference>
<feature type="transmembrane region" description="Helical" evidence="9">
    <location>
        <begin position="12"/>
        <end position="33"/>
    </location>
</feature>
<dbReference type="GO" id="GO:0019646">
    <property type="term" value="P:aerobic electron transport chain"/>
    <property type="evidence" value="ECO:0007669"/>
    <property type="project" value="TreeGrafter"/>
</dbReference>
<keyword evidence="4 9" id="KW-1003">Cell membrane</keyword>
<feature type="transmembrane region" description="Helical" evidence="9">
    <location>
        <begin position="39"/>
        <end position="59"/>
    </location>
</feature>
<dbReference type="Pfam" id="PF03626">
    <property type="entry name" value="COX4_pro"/>
    <property type="match status" value="1"/>
</dbReference>
<evidence type="ECO:0000313" key="11">
    <source>
        <dbReference type="Proteomes" id="UP000030401"/>
    </source>
</evidence>
<comment type="function">
    <text evidence="9">Catalyzes quinol oxidation with the concomitant reduction of oxygen to water.</text>
</comment>
<evidence type="ECO:0000256" key="6">
    <source>
        <dbReference type="ARBA" id="ARBA00022989"/>
    </source>
</evidence>
<dbReference type="RefSeq" id="WP_036830798.1">
    <property type="nucleotide sequence ID" value="NZ_AVPG01000001.1"/>
</dbReference>
<evidence type="ECO:0000256" key="1">
    <source>
        <dbReference type="ARBA" id="ARBA00000725"/>
    </source>
</evidence>
<evidence type="ECO:0000256" key="2">
    <source>
        <dbReference type="ARBA" id="ARBA00004651"/>
    </source>
</evidence>
<evidence type="ECO:0000256" key="3">
    <source>
        <dbReference type="ARBA" id="ARBA00008079"/>
    </source>
</evidence>
<evidence type="ECO:0000256" key="9">
    <source>
        <dbReference type="RuleBase" id="RU367153"/>
    </source>
</evidence>
<feature type="transmembrane region" description="Helical" evidence="9">
    <location>
        <begin position="71"/>
        <end position="92"/>
    </location>
</feature>